<keyword evidence="1" id="KW-0472">Membrane</keyword>
<keyword evidence="1" id="KW-0812">Transmembrane</keyword>
<proteinExistence type="predicted"/>
<accession>A0A382UDJ7</accession>
<dbReference type="AlphaFoldDB" id="A0A382UDJ7"/>
<protein>
    <submittedName>
        <fullName evidence="2">Uncharacterized protein</fullName>
    </submittedName>
</protein>
<feature type="transmembrane region" description="Helical" evidence="1">
    <location>
        <begin position="6"/>
        <end position="26"/>
    </location>
</feature>
<evidence type="ECO:0000313" key="2">
    <source>
        <dbReference type="EMBL" id="SVD32340.1"/>
    </source>
</evidence>
<sequence>MSFEIILAIIVIILMFFIGMSLNIKTLVREFILIDKKFTAICLSQILLIPLITYLLTEYV</sequence>
<evidence type="ECO:0000256" key="1">
    <source>
        <dbReference type="SAM" id="Phobius"/>
    </source>
</evidence>
<reference evidence="2" key="1">
    <citation type="submission" date="2018-05" db="EMBL/GenBank/DDBJ databases">
        <authorList>
            <person name="Lanie J.A."/>
            <person name="Ng W.-L."/>
            <person name="Kazmierczak K.M."/>
            <person name="Andrzejewski T.M."/>
            <person name="Davidsen T.M."/>
            <person name="Wayne K.J."/>
            <person name="Tettelin H."/>
            <person name="Glass J.I."/>
            <person name="Rusch D."/>
            <person name="Podicherti R."/>
            <person name="Tsui H.-C.T."/>
            <person name="Winkler M.E."/>
        </authorList>
    </citation>
    <scope>NUCLEOTIDE SEQUENCE</scope>
</reference>
<keyword evidence="1" id="KW-1133">Transmembrane helix</keyword>
<gene>
    <name evidence="2" type="ORF">METZ01_LOCUS385194</name>
</gene>
<name>A0A382UDJ7_9ZZZZ</name>
<organism evidence="2">
    <name type="scientific">marine metagenome</name>
    <dbReference type="NCBI Taxonomy" id="408172"/>
    <lineage>
        <taxon>unclassified sequences</taxon>
        <taxon>metagenomes</taxon>
        <taxon>ecological metagenomes</taxon>
    </lineage>
</organism>
<feature type="transmembrane region" description="Helical" evidence="1">
    <location>
        <begin position="38"/>
        <end position="57"/>
    </location>
</feature>
<feature type="non-terminal residue" evidence="2">
    <location>
        <position position="60"/>
    </location>
</feature>
<dbReference type="EMBL" id="UINC01143423">
    <property type="protein sequence ID" value="SVD32340.1"/>
    <property type="molecule type" value="Genomic_DNA"/>
</dbReference>